<sequence length="62" mass="7316">MIIFVNSKEHRDKIAKEYGEDNLKIKKTTTNFFIFHVEGIDDTHIFMNKNLFTDNIKGDIRA</sequence>
<evidence type="ECO:0000313" key="1">
    <source>
        <dbReference type="EMBL" id="QJA69409.1"/>
    </source>
</evidence>
<dbReference type="AlphaFoldDB" id="A0A6M3JGU7"/>
<protein>
    <submittedName>
        <fullName evidence="1">Uncharacterized protein</fullName>
    </submittedName>
</protein>
<gene>
    <name evidence="1" type="ORF">MM415A04623_0007</name>
</gene>
<accession>A0A6M3JGU7</accession>
<name>A0A6M3JGU7_9ZZZZ</name>
<reference evidence="1" key="1">
    <citation type="submission" date="2020-03" db="EMBL/GenBank/DDBJ databases">
        <title>The deep terrestrial virosphere.</title>
        <authorList>
            <person name="Holmfeldt K."/>
            <person name="Nilsson E."/>
            <person name="Simone D."/>
            <person name="Lopez-Fernandez M."/>
            <person name="Wu X."/>
            <person name="de Brujin I."/>
            <person name="Lundin D."/>
            <person name="Andersson A."/>
            <person name="Bertilsson S."/>
            <person name="Dopson M."/>
        </authorList>
    </citation>
    <scope>NUCLEOTIDE SEQUENCE</scope>
    <source>
        <strain evidence="1">MM415A04623</strain>
    </source>
</reference>
<dbReference type="EMBL" id="MT141703">
    <property type="protein sequence ID" value="QJA69409.1"/>
    <property type="molecule type" value="Genomic_DNA"/>
</dbReference>
<proteinExistence type="predicted"/>
<organism evidence="1">
    <name type="scientific">viral metagenome</name>
    <dbReference type="NCBI Taxonomy" id="1070528"/>
    <lineage>
        <taxon>unclassified sequences</taxon>
        <taxon>metagenomes</taxon>
        <taxon>organismal metagenomes</taxon>
    </lineage>
</organism>